<dbReference type="AlphaFoldDB" id="A0AAP0IFH1"/>
<feature type="domain" description="Ribonuclease H1 N-terminal" evidence="1">
    <location>
        <begin position="18"/>
        <end position="59"/>
    </location>
</feature>
<dbReference type="EMBL" id="JBBNAF010000009">
    <property type="protein sequence ID" value="KAK9113851.1"/>
    <property type="molecule type" value="Genomic_DNA"/>
</dbReference>
<protein>
    <recommendedName>
        <fullName evidence="1">Ribonuclease H1 N-terminal domain-containing protein</fullName>
    </recommendedName>
</protein>
<dbReference type="Proteomes" id="UP001420932">
    <property type="component" value="Unassembled WGS sequence"/>
</dbReference>
<dbReference type="InterPro" id="IPR009027">
    <property type="entry name" value="Ribosomal_bL9/RNase_H1_N"/>
</dbReference>
<gene>
    <name evidence="2" type="ORF">Syun_020648</name>
</gene>
<evidence type="ECO:0000313" key="2">
    <source>
        <dbReference type="EMBL" id="KAK9113851.1"/>
    </source>
</evidence>
<dbReference type="SUPFAM" id="SSF55658">
    <property type="entry name" value="L9 N-domain-like"/>
    <property type="match status" value="1"/>
</dbReference>
<proteinExistence type="predicted"/>
<organism evidence="2 3">
    <name type="scientific">Stephania yunnanensis</name>
    <dbReference type="NCBI Taxonomy" id="152371"/>
    <lineage>
        <taxon>Eukaryota</taxon>
        <taxon>Viridiplantae</taxon>
        <taxon>Streptophyta</taxon>
        <taxon>Embryophyta</taxon>
        <taxon>Tracheophyta</taxon>
        <taxon>Spermatophyta</taxon>
        <taxon>Magnoliopsida</taxon>
        <taxon>Ranunculales</taxon>
        <taxon>Menispermaceae</taxon>
        <taxon>Menispermoideae</taxon>
        <taxon>Cissampelideae</taxon>
        <taxon>Stephania</taxon>
    </lineage>
</organism>
<sequence length="152" mass="18213">MVFACGNCLNVDMRSNWKWYTVFRGWDLGVYRTRYECYKQGINFDRFYYAHFDMKEEAIADFDRYNHAATIAREVHDQLTLEEALAELDEVPPPPLPPQMWIKELYKAKGVPLPRSPSLDEEPRIDLFSRDLTFYQRFGSVYEYVMDPWWSD</sequence>
<dbReference type="InterPro" id="IPR011320">
    <property type="entry name" value="RNase_H1_N"/>
</dbReference>
<name>A0AAP0IFH1_9MAGN</name>
<evidence type="ECO:0000313" key="3">
    <source>
        <dbReference type="Proteomes" id="UP001420932"/>
    </source>
</evidence>
<accession>A0AAP0IFH1</accession>
<dbReference type="Pfam" id="PF01693">
    <property type="entry name" value="Cauli_VI"/>
    <property type="match status" value="1"/>
</dbReference>
<evidence type="ECO:0000259" key="1">
    <source>
        <dbReference type="Pfam" id="PF01693"/>
    </source>
</evidence>
<comment type="caution">
    <text evidence="2">The sequence shown here is derived from an EMBL/GenBank/DDBJ whole genome shotgun (WGS) entry which is preliminary data.</text>
</comment>
<keyword evidence="3" id="KW-1185">Reference proteome</keyword>
<reference evidence="2 3" key="1">
    <citation type="submission" date="2024-01" db="EMBL/GenBank/DDBJ databases">
        <title>Genome assemblies of Stephania.</title>
        <authorList>
            <person name="Yang L."/>
        </authorList>
    </citation>
    <scope>NUCLEOTIDE SEQUENCE [LARGE SCALE GENOMIC DNA]</scope>
    <source>
        <strain evidence="2">YNDBR</strain>
        <tissue evidence="2">Leaf</tissue>
    </source>
</reference>